<dbReference type="CDD" id="cd07503">
    <property type="entry name" value="HAD_HisB-N"/>
    <property type="match status" value="1"/>
</dbReference>
<comment type="catalytic activity">
    <reaction evidence="1">
        <text>D-glycero-beta-D-manno-heptose 1,7-bisphosphate + H2O = D-glycero-beta-D-manno-heptose 1-phosphate + phosphate</text>
        <dbReference type="Rhea" id="RHEA:28518"/>
        <dbReference type="ChEBI" id="CHEBI:15377"/>
        <dbReference type="ChEBI" id="CHEBI:43474"/>
        <dbReference type="ChEBI" id="CHEBI:60208"/>
        <dbReference type="ChEBI" id="CHEBI:61593"/>
        <dbReference type="EC" id="3.1.3.82"/>
    </reaction>
</comment>
<name>A0A172YBK9_9GAMM</name>
<feature type="active site" description="Proton donor" evidence="15">
    <location>
        <position position="13"/>
    </location>
</feature>
<dbReference type="InterPro" id="IPR006543">
    <property type="entry name" value="Histidinol-phos"/>
</dbReference>
<evidence type="ECO:0000256" key="11">
    <source>
        <dbReference type="ARBA" id="ARBA00022842"/>
    </source>
</evidence>
<dbReference type="PANTHER" id="PTHR42891:SF1">
    <property type="entry name" value="D-GLYCERO-BETA-D-MANNO-HEPTOSE-1,7-BISPHOSPHATE 7-PHOSPHATASE"/>
    <property type="match status" value="1"/>
</dbReference>
<organism evidence="18 19">
    <name type="scientific">Halotalea alkalilenta</name>
    <dbReference type="NCBI Taxonomy" id="376489"/>
    <lineage>
        <taxon>Bacteria</taxon>
        <taxon>Pseudomonadati</taxon>
        <taxon>Pseudomonadota</taxon>
        <taxon>Gammaproteobacteria</taxon>
        <taxon>Oceanospirillales</taxon>
        <taxon>Halomonadaceae</taxon>
        <taxon>Halotalea</taxon>
    </lineage>
</organism>
<evidence type="ECO:0000256" key="2">
    <source>
        <dbReference type="ARBA" id="ARBA00001946"/>
    </source>
</evidence>
<feature type="binding site" evidence="17">
    <location>
        <position position="13"/>
    </location>
    <ligand>
        <name>Mg(2+)</name>
        <dbReference type="ChEBI" id="CHEBI:18420"/>
    </ligand>
</feature>
<dbReference type="RefSeq" id="WP_064121585.1">
    <property type="nucleotide sequence ID" value="NZ_CP015243.1"/>
</dbReference>
<evidence type="ECO:0000256" key="14">
    <source>
        <dbReference type="PIRNR" id="PIRNR004682"/>
    </source>
</evidence>
<dbReference type="GO" id="GO:0046872">
    <property type="term" value="F:metal ion binding"/>
    <property type="evidence" value="ECO:0007669"/>
    <property type="project" value="UniProtKB-KW"/>
</dbReference>
<evidence type="ECO:0000256" key="6">
    <source>
        <dbReference type="ARBA" id="ARBA00011245"/>
    </source>
</evidence>
<dbReference type="SUPFAM" id="SSF56784">
    <property type="entry name" value="HAD-like"/>
    <property type="match status" value="1"/>
</dbReference>
<dbReference type="GO" id="GO:0034200">
    <property type="term" value="F:D-glycero-beta-D-manno-heptose 1,7-bisphosphate 7-phosphatase activity"/>
    <property type="evidence" value="ECO:0007669"/>
    <property type="project" value="UniProtKB-EC"/>
</dbReference>
<evidence type="ECO:0000256" key="10">
    <source>
        <dbReference type="ARBA" id="ARBA00022833"/>
    </source>
</evidence>
<gene>
    <name evidence="18" type="ORF">A5892_03255</name>
</gene>
<evidence type="ECO:0000313" key="19">
    <source>
        <dbReference type="Proteomes" id="UP000077875"/>
    </source>
</evidence>
<dbReference type="InterPro" id="IPR036412">
    <property type="entry name" value="HAD-like_sf"/>
</dbReference>
<evidence type="ECO:0000256" key="5">
    <source>
        <dbReference type="ARBA" id="ARBA00004708"/>
    </source>
</evidence>
<keyword evidence="19" id="KW-1185">Reference proteome</keyword>
<evidence type="ECO:0000256" key="16">
    <source>
        <dbReference type="PIRSR" id="PIRSR004682-3"/>
    </source>
</evidence>
<feature type="site" description="Stabilizes the phosphoryl group" evidence="16">
    <location>
        <position position="56"/>
    </location>
</feature>
<dbReference type="AlphaFoldDB" id="A0A172YBK9"/>
<evidence type="ECO:0000256" key="7">
    <source>
        <dbReference type="ARBA" id="ARBA00022490"/>
    </source>
</evidence>
<evidence type="ECO:0000256" key="12">
    <source>
        <dbReference type="ARBA" id="ARBA00023277"/>
    </source>
</evidence>
<dbReference type="Gene3D" id="3.40.50.1000">
    <property type="entry name" value="HAD superfamily/HAD-like"/>
    <property type="match status" value="1"/>
</dbReference>
<dbReference type="STRING" id="376489.A5892_03255"/>
<dbReference type="NCBIfam" id="TIGR01662">
    <property type="entry name" value="HAD-SF-IIIA"/>
    <property type="match status" value="1"/>
</dbReference>
<sequence>MFDKTIDKLVILDRDGVINRDSKSFVKNLDEWIPLPGAIEAIAKLYRAGYRVAVATNQSGIARGLITPDALERMHAHLTALVAEAGGELARIEVCPHGPDDGCACRKPLPGMLLSIRDALGLTDLTTAWMVGDSLRDLQAGEAAGTRVALVLTGNGEETLGKLGALEHPERVARFASLADFADRLLAEH</sequence>
<keyword evidence="7 14" id="KW-0963">Cytoplasm</keyword>
<comment type="pathway">
    <text evidence="5">Nucleotide-sugar biosynthesis; ADP-L-glycero-beta-D-manno-heptose biosynthesis; ADP-L-glycero-beta-D-manno-heptose from D-glycero-beta-D-manno-heptose 7-phosphate: step 2/4.</text>
</comment>
<dbReference type="InterPro" id="IPR006549">
    <property type="entry name" value="HAD-SF_hydro_IIIA"/>
</dbReference>
<evidence type="ECO:0000256" key="8">
    <source>
        <dbReference type="ARBA" id="ARBA00022723"/>
    </source>
</evidence>
<dbReference type="GO" id="GO:0005737">
    <property type="term" value="C:cytoplasm"/>
    <property type="evidence" value="ECO:0007669"/>
    <property type="project" value="UniProtKB-SubCell"/>
</dbReference>
<dbReference type="InterPro" id="IPR004446">
    <property type="entry name" value="Heptose_bisP_phosphatase"/>
</dbReference>
<evidence type="ECO:0000256" key="1">
    <source>
        <dbReference type="ARBA" id="ARBA00001226"/>
    </source>
</evidence>
<comment type="cofactor">
    <cofactor evidence="3 17">
        <name>Zn(2+)</name>
        <dbReference type="ChEBI" id="CHEBI:29105"/>
    </cofactor>
</comment>
<reference evidence="18 19" key="1">
    <citation type="submission" date="2016-04" db="EMBL/GenBank/DDBJ databases">
        <title>Complete Genome Sequence of Halotalea alkalilenta IHB B 13600.</title>
        <authorList>
            <person name="Swarnkar M.K."/>
            <person name="Sharma A."/>
            <person name="Kaushal K."/>
            <person name="Soni R."/>
            <person name="Rana S."/>
            <person name="Singh A.K."/>
            <person name="Gulati A."/>
        </authorList>
    </citation>
    <scope>NUCLEOTIDE SEQUENCE [LARGE SCALE GENOMIC DNA]</scope>
    <source>
        <strain evidence="18 19">IHB B 13600</strain>
    </source>
</reference>
<dbReference type="EMBL" id="CP015243">
    <property type="protein sequence ID" value="ANF56607.1"/>
    <property type="molecule type" value="Genomic_DNA"/>
</dbReference>
<keyword evidence="8 17" id="KW-0479">Metal-binding</keyword>
<evidence type="ECO:0000256" key="17">
    <source>
        <dbReference type="PIRSR" id="PIRSR004682-4"/>
    </source>
</evidence>
<keyword evidence="10 17" id="KW-0862">Zinc</keyword>
<evidence type="ECO:0000256" key="13">
    <source>
        <dbReference type="ARBA" id="ARBA00061616"/>
    </source>
</evidence>
<feature type="site" description="Stabilizes the phosphoryl group" evidence="16">
    <location>
        <position position="107"/>
    </location>
</feature>
<dbReference type="KEGG" id="haa:A5892_03255"/>
<dbReference type="Pfam" id="PF13242">
    <property type="entry name" value="Hydrolase_like"/>
    <property type="match status" value="1"/>
</dbReference>
<dbReference type="GO" id="GO:0005975">
    <property type="term" value="P:carbohydrate metabolic process"/>
    <property type="evidence" value="ECO:0007669"/>
    <property type="project" value="InterPro"/>
</dbReference>
<feature type="binding site" evidence="17">
    <location>
        <position position="15"/>
    </location>
    <ligand>
        <name>Mg(2+)</name>
        <dbReference type="ChEBI" id="CHEBI:18420"/>
    </ligand>
</feature>
<dbReference type="NCBIfam" id="NF006506">
    <property type="entry name" value="PRK08942.1"/>
    <property type="match status" value="1"/>
</dbReference>
<feature type="binding site" evidence="17">
    <location>
        <position position="133"/>
    </location>
    <ligand>
        <name>Mg(2+)</name>
        <dbReference type="ChEBI" id="CHEBI:18420"/>
    </ligand>
</feature>
<evidence type="ECO:0000256" key="9">
    <source>
        <dbReference type="ARBA" id="ARBA00022801"/>
    </source>
</evidence>
<evidence type="ECO:0000256" key="15">
    <source>
        <dbReference type="PIRSR" id="PIRSR004682-1"/>
    </source>
</evidence>
<dbReference type="Proteomes" id="UP000077875">
    <property type="component" value="Chromosome"/>
</dbReference>
<feature type="binding site" evidence="17">
    <location>
        <position position="103"/>
    </location>
    <ligand>
        <name>Zn(2+)</name>
        <dbReference type="ChEBI" id="CHEBI:29105"/>
    </ligand>
</feature>
<evidence type="ECO:0000313" key="18">
    <source>
        <dbReference type="EMBL" id="ANF56607.1"/>
    </source>
</evidence>
<comment type="subunit">
    <text evidence="6">Monomer.</text>
</comment>
<comment type="subcellular location">
    <subcellularLocation>
        <location evidence="4 14">Cytoplasm</location>
    </subcellularLocation>
</comment>
<comment type="cofactor">
    <cofactor evidence="2 17">
        <name>Mg(2+)</name>
        <dbReference type="ChEBI" id="CHEBI:18420"/>
    </cofactor>
</comment>
<feature type="active site" description="Proton donor" evidence="15">
    <location>
        <position position="15"/>
    </location>
</feature>
<dbReference type="PIRSF" id="PIRSF004682">
    <property type="entry name" value="GmhB"/>
    <property type="match status" value="1"/>
</dbReference>
<keyword evidence="12 14" id="KW-0119">Carbohydrate metabolism</keyword>
<dbReference type="FunFam" id="3.40.50.1000:FF:000168">
    <property type="entry name" value="D,D-heptose 1,7-bisphosphate phosphatase"/>
    <property type="match status" value="1"/>
</dbReference>
<feature type="site" description="Contributes to substrate recognition" evidence="16">
    <location>
        <position position="106"/>
    </location>
</feature>
<proteinExistence type="inferred from homology"/>
<feature type="binding site" evidence="17">
    <location>
        <position position="97"/>
    </location>
    <ligand>
        <name>Zn(2+)</name>
        <dbReference type="ChEBI" id="CHEBI:29105"/>
    </ligand>
</feature>
<evidence type="ECO:0000256" key="3">
    <source>
        <dbReference type="ARBA" id="ARBA00001947"/>
    </source>
</evidence>
<feature type="binding site" evidence="17">
    <location>
        <position position="95"/>
    </location>
    <ligand>
        <name>Zn(2+)</name>
        <dbReference type="ChEBI" id="CHEBI:29105"/>
    </ligand>
</feature>
<dbReference type="PANTHER" id="PTHR42891">
    <property type="entry name" value="D-GLYCERO-BETA-D-MANNO-HEPTOSE-1,7-BISPHOSPHATE 7-PHOSPHATASE"/>
    <property type="match status" value="1"/>
</dbReference>
<comment type="similarity">
    <text evidence="13 14">Belongs to the gmhB family.</text>
</comment>
<feature type="binding site" evidence="17">
    <location>
        <position position="105"/>
    </location>
    <ligand>
        <name>Zn(2+)</name>
        <dbReference type="ChEBI" id="CHEBI:29105"/>
    </ligand>
</feature>
<evidence type="ECO:0000256" key="4">
    <source>
        <dbReference type="ARBA" id="ARBA00004496"/>
    </source>
</evidence>
<protein>
    <recommendedName>
        <fullName evidence="14">D,D-heptose 1,7-bisphosphate phosphatase</fullName>
        <ecNumber evidence="14">3.1.3.-</ecNumber>
    </recommendedName>
</protein>
<keyword evidence="11 17" id="KW-0460">Magnesium</keyword>
<dbReference type="NCBIfam" id="TIGR01656">
    <property type="entry name" value="Histidinol-ppas"/>
    <property type="match status" value="1"/>
</dbReference>
<accession>A0A172YBK9</accession>
<dbReference type="InterPro" id="IPR023214">
    <property type="entry name" value="HAD_sf"/>
</dbReference>
<keyword evidence="9 14" id="KW-0378">Hydrolase</keyword>
<dbReference type="EC" id="3.1.3.-" evidence="14"/>